<evidence type="ECO:0000256" key="1">
    <source>
        <dbReference type="ARBA" id="ARBA00005233"/>
    </source>
</evidence>
<dbReference type="InterPro" id="IPR045584">
    <property type="entry name" value="Pilin-like"/>
</dbReference>
<name>A0A2N5CCT4_9BURK</name>
<evidence type="ECO:0000256" key="3">
    <source>
        <dbReference type="RuleBase" id="RU000389"/>
    </source>
</evidence>
<dbReference type="EMBL" id="PJRP01000005">
    <property type="protein sequence ID" value="PLP99994.1"/>
    <property type="molecule type" value="Genomic_DNA"/>
</dbReference>
<organism evidence="5 6">
    <name type="scientific">Cupriavidus pauculus</name>
    <dbReference type="NCBI Taxonomy" id="82633"/>
    <lineage>
        <taxon>Bacteria</taxon>
        <taxon>Pseudomonadati</taxon>
        <taxon>Pseudomonadota</taxon>
        <taxon>Betaproteobacteria</taxon>
        <taxon>Burkholderiales</taxon>
        <taxon>Burkholderiaceae</taxon>
        <taxon>Cupriavidus</taxon>
    </lineage>
</organism>
<dbReference type="Proteomes" id="UP000234341">
    <property type="component" value="Unassembled WGS sequence"/>
</dbReference>
<keyword evidence="4" id="KW-0472">Membrane</keyword>
<keyword evidence="4" id="KW-0812">Transmembrane</keyword>
<gene>
    <name evidence="5" type="ORF">CYJ10_13275</name>
</gene>
<dbReference type="Pfam" id="PF00114">
    <property type="entry name" value="Pilin"/>
    <property type="match status" value="1"/>
</dbReference>
<feature type="transmembrane region" description="Helical" evidence="4">
    <location>
        <begin position="32"/>
        <end position="52"/>
    </location>
</feature>
<dbReference type="InterPro" id="IPR001082">
    <property type="entry name" value="Pilin"/>
</dbReference>
<dbReference type="Pfam" id="PF07963">
    <property type="entry name" value="N_methyl"/>
    <property type="match status" value="1"/>
</dbReference>
<protein>
    <recommendedName>
        <fullName evidence="7">Pilin</fullName>
    </recommendedName>
</protein>
<dbReference type="NCBIfam" id="TIGR02532">
    <property type="entry name" value="IV_pilin_GFxxxE"/>
    <property type="match status" value="1"/>
</dbReference>
<dbReference type="InterPro" id="IPR012902">
    <property type="entry name" value="N_methyl_site"/>
</dbReference>
<evidence type="ECO:0000256" key="4">
    <source>
        <dbReference type="SAM" id="Phobius"/>
    </source>
</evidence>
<dbReference type="RefSeq" id="WP_101681959.1">
    <property type="nucleotide sequence ID" value="NZ_PJRP01000005.1"/>
</dbReference>
<comment type="caution">
    <text evidence="5">The sequence shown here is derived from an EMBL/GenBank/DDBJ whole genome shotgun (WGS) entry which is preliminary data.</text>
</comment>
<evidence type="ECO:0008006" key="7">
    <source>
        <dbReference type="Google" id="ProtNLM"/>
    </source>
</evidence>
<dbReference type="Gene3D" id="3.30.700.10">
    <property type="entry name" value="Glycoprotein, Type 4 Pilin"/>
    <property type="match status" value="1"/>
</dbReference>
<evidence type="ECO:0000256" key="2">
    <source>
        <dbReference type="ARBA" id="ARBA00022481"/>
    </source>
</evidence>
<dbReference type="GO" id="GO:0009289">
    <property type="term" value="C:pilus"/>
    <property type="evidence" value="ECO:0007669"/>
    <property type="project" value="InterPro"/>
</dbReference>
<dbReference type="GO" id="GO:0007155">
    <property type="term" value="P:cell adhesion"/>
    <property type="evidence" value="ECO:0007669"/>
    <property type="project" value="InterPro"/>
</dbReference>
<dbReference type="PROSITE" id="PS00409">
    <property type="entry name" value="PROKAR_NTER_METHYL"/>
    <property type="match status" value="1"/>
</dbReference>
<sequence>MKKARTGRWPGRAAAGVPVQCMAWRPSLNRGFTLIEVMIVVAIVGILAAIAIPTYQNFLVKAEIGRALWEASAYKIPVEERLDNGVHEFANPTDSLGYVKSSSTATANRFTFNADGSGSIVVTLDGNVHPAVKGTRITVGRLSDGTWNCAVRGGTDAITAVHLPLSCSLDTSS</sequence>
<dbReference type="OrthoDB" id="8965092at2"/>
<proteinExistence type="inferred from homology"/>
<dbReference type="SUPFAM" id="SSF54523">
    <property type="entry name" value="Pili subunits"/>
    <property type="match status" value="1"/>
</dbReference>
<keyword evidence="3" id="KW-0281">Fimbrium</keyword>
<keyword evidence="2" id="KW-0488">Methylation</keyword>
<reference evidence="5 6" key="1">
    <citation type="submission" date="2017-12" db="EMBL/GenBank/DDBJ databases">
        <title>Genome sequence of the active heterotrophic nitrifier-denitrifier, Cupriavidus pauculus UM1.</title>
        <authorList>
            <person name="Putonti C."/>
            <person name="Castignetti D."/>
        </authorList>
    </citation>
    <scope>NUCLEOTIDE SEQUENCE [LARGE SCALE GENOMIC DNA]</scope>
    <source>
        <strain evidence="5 6">UM1</strain>
    </source>
</reference>
<accession>A0A2N5CCT4</accession>
<comment type="similarity">
    <text evidence="1 3">Belongs to the N-Me-Phe pilin family.</text>
</comment>
<dbReference type="AlphaFoldDB" id="A0A2N5CCT4"/>
<evidence type="ECO:0000313" key="5">
    <source>
        <dbReference type="EMBL" id="PLP99994.1"/>
    </source>
</evidence>
<evidence type="ECO:0000313" key="6">
    <source>
        <dbReference type="Proteomes" id="UP000234341"/>
    </source>
</evidence>
<keyword evidence="4" id="KW-1133">Transmembrane helix</keyword>